<dbReference type="FunFam" id="1.20.120.350:FF:000003">
    <property type="entry name" value="Voltage-dependent sodium channel"/>
    <property type="match status" value="1"/>
</dbReference>
<dbReference type="PANTHER" id="PTHR10037:SF223">
    <property type="entry name" value="SODIUM CHANNEL PROTEIN TYPE 4 SUBUNIT ALPHA"/>
    <property type="match status" value="1"/>
</dbReference>
<keyword evidence="11 17" id="KW-0472">Membrane</keyword>
<feature type="compositionally biased region" description="Low complexity" evidence="18">
    <location>
        <begin position="1148"/>
        <end position="1164"/>
    </location>
</feature>
<feature type="domain" description="Ion transport" evidence="19">
    <location>
        <begin position="711"/>
        <end position="966"/>
    </location>
</feature>
<feature type="transmembrane region" description="Helical" evidence="17">
    <location>
        <begin position="423"/>
        <end position="441"/>
    </location>
</feature>
<comment type="function">
    <text evidence="17">Mediates the voltage-dependent sodium ion permeability of excitable membranes. Assuming opened or closed conformations in response to the voltage difference across the membrane, the protein forms a sodium-selective channel through which Na(+) ions may pass in accordance with their electrochemical gradient.</text>
</comment>
<evidence type="ECO:0000256" key="6">
    <source>
        <dbReference type="ARBA" id="ARBA00022737"/>
    </source>
</evidence>
<keyword evidence="8 17" id="KW-1133">Transmembrane helix</keyword>
<comment type="subcellular location">
    <subcellularLocation>
        <location evidence="1 17">Cell membrane</location>
        <topology evidence="1 17">Multi-pass membrane protein</topology>
    </subcellularLocation>
</comment>
<evidence type="ECO:0000313" key="23">
    <source>
        <dbReference type="RefSeq" id="XP_021563873.1"/>
    </source>
</evidence>
<dbReference type="PROSITE" id="PS50096">
    <property type="entry name" value="IQ"/>
    <property type="match status" value="1"/>
</dbReference>
<feature type="domain" description="Ion transport" evidence="19">
    <location>
        <begin position="421"/>
        <end position="648"/>
    </location>
</feature>
<evidence type="ECO:0000256" key="18">
    <source>
        <dbReference type="SAM" id="MobiDB-lite"/>
    </source>
</evidence>
<dbReference type="SUPFAM" id="SSF81324">
    <property type="entry name" value="Voltage-gated potassium channels"/>
    <property type="match status" value="3"/>
</dbReference>
<evidence type="ECO:0000256" key="16">
    <source>
        <dbReference type="ARBA" id="ARBA00036239"/>
    </source>
</evidence>
<evidence type="ECO:0000256" key="14">
    <source>
        <dbReference type="ARBA" id="ARBA00023201"/>
    </source>
</evidence>
<dbReference type="InterPro" id="IPR044564">
    <property type="entry name" value="Na_chnl_inactivation_gate"/>
</dbReference>
<dbReference type="GO" id="GO:0086016">
    <property type="term" value="P:AV node cell action potential"/>
    <property type="evidence" value="ECO:0007669"/>
    <property type="project" value="UniProtKB-ARBA"/>
</dbReference>
<comment type="caution">
    <text evidence="17">Lacks conserved residue(s) required for the propagation of feature annotation.</text>
</comment>
<feature type="transmembrane region" description="Helical" evidence="17">
    <location>
        <begin position="167"/>
        <end position="193"/>
    </location>
</feature>
<feature type="compositionally biased region" description="Acidic residues" evidence="18">
    <location>
        <begin position="366"/>
        <end position="383"/>
    </location>
</feature>
<dbReference type="InterPro" id="IPR027359">
    <property type="entry name" value="Volt_channel_dom_sf"/>
</dbReference>
<feature type="transmembrane region" description="Helical" evidence="17">
    <location>
        <begin position="83"/>
        <end position="108"/>
    </location>
</feature>
<feature type="region of interest" description="Disordered" evidence="18">
    <location>
        <begin position="321"/>
        <end position="383"/>
    </location>
</feature>
<name>A0A3Q0DPY2_CARSF</name>
<dbReference type="RefSeq" id="XP_021563873.1">
    <property type="nucleotide sequence ID" value="XM_021708198.1"/>
</dbReference>
<keyword evidence="10 17" id="KW-0406">Ion transport</keyword>
<evidence type="ECO:0000256" key="17">
    <source>
        <dbReference type="RuleBase" id="RU361132"/>
    </source>
</evidence>
<dbReference type="GO" id="GO:0086010">
    <property type="term" value="P:membrane depolarization during action potential"/>
    <property type="evidence" value="ECO:0007669"/>
    <property type="project" value="UniProtKB-ARBA"/>
</dbReference>
<dbReference type="GO" id="GO:0019228">
    <property type="term" value="P:neuronal action potential"/>
    <property type="evidence" value="ECO:0007669"/>
    <property type="project" value="TreeGrafter"/>
</dbReference>
<keyword evidence="15 17" id="KW-0407">Ion channel</keyword>
<keyword evidence="9 17" id="KW-0915">Sodium</keyword>
<dbReference type="Pfam" id="PF24609">
    <property type="entry name" value="IQ_SCN5A_C"/>
    <property type="match status" value="1"/>
</dbReference>
<evidence type="ECO:0000256" key="7">
    <source>
        <dbReference type="ARBA" id="ARBA00022882"/>
    </source>
</evidence>
<feature type="transmembrane region" description="Helical" evidence="17">
    <location>
        <begin position="742"/>
        <end position="760"/>
    </location>
</feature>
<evidence type="ECO:0000256" key="1">
    <source>
        <dbReference type="ARBA" id="ARBA00004651"/>
    </source>
</evidence>
<dbReference type="OrthoDB" id="2984333at2759"/>
<accession>A0A3Q0DPY2</accession>
<feature type="compositionally biased region" description="Pro residues" evidence="18">
    <location>
        <begin position="1165"/>
        <end position="1174"/>
    </location>
</feature>
<dbReference type="PANTHER" id="PTHR10037">
    <property type="entry name" value="VOLTAGE-GATED CATION CHANNEL CALCIUM AND SODIUM"/>
    <property type="match status" value="1"/>
</dbReference>
<dbReference type="GO" id="GO:0001518">
    <property type="term" value="C:voltage-gated sodium channel complex"/>
    <property type="evidence" value="ECO:0007669"/>
    <property type="project" value="UniProtKB-UniRule"/>
</dbReference>
<feature type="compositionally biased region" description="Acidic residues" evidence="18">
    <location>
        <begin position="321"/>
        <end position="338"/>
    </location>
</feature>
<feature type="transmembrane region" description="Helical" evidence="17">
    <location>
        <begin position="772"/>
        <end position="792"/>
    </location>
</feature>
<keyword evidence="5 17" id="KW-0812">Transmembrane</keyword>
<comment type="similarity">
    <text evidence="17">Belongs to the sodium channel (TC 1.A.1.10) family.</text>
</comment>
<dbReference type="Gene3D" id="1.20.5.1190">
    <property type="entry name" value="iswi atpase"/>
    <property type="match status" value="1"/>
</dbReference>
<evidence type="ECO:0000256" key="15">
    <source>
        <dbReference type="ARBA" id="ARBA00023303"/>
    </source>
</evidence>
<dbReference type="Gene3D" id="1.20.120.350">
    <property type="entry name" value="Voltage-gated potassium channels. Chain C"/>
    <property type="match status" value="3"/>
</dbReference>
<evidence type="ECO:0000256" key="10">
    <source>
        <dbReference type="ARBA" id="ARBA00023065"/>
    </source>
</evidence>
<dbReference type="AlphaFoldDB" id="A0A3Q0DPY2"/>
<evidence type="ECO:0000256" key="4">
    <source>
        <dbReference type="ARBA" id="ARBA00022475"/>
    </source>
</evidence>
<feature type="transmembrane region" description="Helical" evidence="17">
    <location>
        <begin position="712"/>
        <end position="730"/>
    </location>
</feature>
<reference evidence="23" key="1">
    <citation type="submission" date="2025-08" db="UniProtKB">
        <authorList>
            <consortium name="RefSeq"/>
        </authorList>
    </citation>
    <scope>IDENTIFICATION</scope>
</reference>
<dbReference type="CDD" id="cd13433">
    <property type="entry name" value="Na_channel_gate"/>
    <property type="match status" value="1"/>
</dbReference>
<feature type="transmembrane region" description="Helical" evidence="17">
    <location>
        <begin position="462"/>
        <end position="484"/>
    </location>
</feature>
<dbReference type="InterPro" id="IPR010526">
    <property type="entry name" value="Na_trans_assoc_dom"/>
</dbReference>
<evidence type="ECO:0000313" key="22">
    <source>
        <dbReference type="Proteomes" id="UP000189704"/>
    </source>
</evidence>
<sequence length="1186" mass="132701">MTAPPQVFTGIFTAEMVLKLVAMDPYEYFQQGWNIFDSIIVTLSLVELGLANVQGLSVLRSFRLLRVFKLARSWPTLNMLIKIIGNSVGALGNLTLVLAIVVFIFAVVGMQLFGKSYKECVCRIAADCSLPRWHMHDFFHSFLVIFRILCGEWIETMWDCMEVAGQAMCLTVFLMVMVIGNLVVLNLFLALLLSSFSADSLAASDEDGEMNNLQIAVGRIKWGVAFAKAFLLGLLRGRVPRLKDIALQLGPPGGAQEAAEAAEGAPQDEEKEPPPADDLKKDGHILNHVGHDAPPCGLELDHLNFINNPYLTIHVPIASEESDLELPTEEETDTFSEPEDGKKPPQPHRDGDSSVCSTADYKPPEEDPEEQVEEDPEGEQPEECFTEACVRRCPWLSVDVSQGRGRMWWTLRRACFRIVEHNWFETFIVFMILLSSGALAFEDIYIERRRVIRTILEYADKVFTYVFILEMLLKWVAYGFKVYFTNAWCWLDFLIVDVSIISLVANWLGYSELGPVKSLRTLRALRPLRALSRFEGMRVVVNALLGAIPSIMNVLLVCLIFWLIFSIMGVNLFAGKFYFCLNTTSAERFPVSEVNNRSQCESLMHTGQVRWLNVKVNYDNVGLGYLSLLQVATFKGWMDIMYAAVDSREGTPPKFTSSVPPYFGGKDIFMTEEQKKYYNAMKKLGSKKPQKPIPRPQNTVQGVVYDFVTKQVFDITIMILICLNMVTMMVETDDQSQLKVDILYNINMVFIVVFTGECVLKMLALRQYYFTVGWNVFDFVVVILSIVGLALSDLIQKYFVSPTLFRVIRLARIGRVLRLVRGAKGIRTLLFALMMSLPALFNIGLLLFLVMFIYSIFGMANFAYVRREAGIDDMFNFETFGNSILCLFEITTSAGWDGLLSPILNRGPPDCDPTHENPGSSVRGDCGSPAVGICFFCSYIIVSFLIVVNMYIAIILENFSVATEESSEPLGEDDFEMFYETWEKFDPDATQFIAYGRLSDFVDTLQEPLRIAKPNRIKLVTLDLPMVPGDKIHCLDILFALTKEVLGDSGEMDALKQTMEEKFMAANPSKVSYEPITTTLKRKHEEVCAVRIQRAYRRHLLQRSVKQASYLFRQGRDGGAAGPPETEGLIADAMSRMYGPGDGGGAADVGLAGEATGAAPSPTATTPPPAPPPGSTVRPGIMESLV</sequence>
<feature type="compositionally biased region" description="Basic and acidic residues" evidence="18">
    <location>
        <begin position="272"/>
        <end position="288"/>
    </location>
</feature>
<dbReference type="FunFam" id="1.20.5.1190:FF:000001">
    <property type="entry name" value="Sodium channel protein"/>
    <property type="match status" value="1"/>
</dbReference>
<keyword evidence="12" id="KW-1015">Disulfide bond</keyword>
<evidence type="ECO:0000259" key="19">
    <source>
        <dbReference type="Pfam" id="PF00520"/>
    </source>
</evidence>
<dbReference type="Gene3D" id="1.10.287.70">
    <property type="match status" value="2"/>
</dbReference>
<feature type="domain" description="Ion transport" evidence="19">
    <location>
        <begin position="7"/>
        <end position="198"/>
    </location>
</feature>
<comment type="catalytic activity">
    <reaction evidence="16">
        <text>Na(+)(in) = Na(+)(out)</text>
        <dbReference type="Rhea" id="RHEA:34963"/>
        <dbReference type="ChEBI" id="CHEBI:29101"/>
    </reaction>
</comment>
<dbReference type="FunFam" id="1.10.287.70:FF:000001">
    <property type="entry name" value="Sodium channel protein"/>
    <property type="match status" value="1"/>
</dbReference>
<keyword evidence="13" id="KW-0325">Glycoprotein</keyword>
<feature type="transmembrane region" description="Helical" evidence="17">
    <location>
        <begin position="930"/>
        <end position="956"/>
    </location>
</feature>
<dbReference type="OMA" id="MSKMYGP"/>
<evidence type="ECO:0000256" key="13">
    <source>
        <dbReference type="ARBA" id="ARBA00023180"/>
    </source>
</evidence>
<evidence type="ECO:0000256" key="8">
    <source>
        <dbReference type="ARBA" id="ARBA00022989"/>
    </source>
</evidence>
<dbReference type="GO" id="GO:0005248">
    <property type="term" value="F:voltage-gated sodium channel activity"/>
    <property type="evidence" value="ECO:0007669"/>
    <property type="project" value="Ensembl"/>
</dbReference>
<feature type="compositionally biased region" description="Basic and acidic residues" evidence="18">
    <location>
        <begin position="339"/>
        <end position="352"/>
    </location>
</feature>
<dbReference type="STRING" id="1868482.ENSTSYP00000015796"/>
<evidence type="ECO:0000256" key="3">
    <source>
        <dbReference type="ARBA" id="ARBA00022461"/>
    </source>
</evidence>
<keyword evidence="22" id="KW-1185">Reference proteome</keyword>
<evidence type="ECO:0000256" key="11">
    <source>
        <dbReference type="ARBA" id="ARBA00023136"/>
    </source>
</evidence>
<dbReference type="Pfam" id="PF00520">
    <property type="entry name" value="Ion_trans"/>
    <property type="match status" value="3"/>
</dbReference>
<feature type="transmembrane region" description="Helical" evidence="17">
    <location>
        <begin position="829"/>
        <end position="857"/>
    </location>
</feature>
<gene>
    <name evidence="23" type="primary">SCN4A</name>
</gene>
<dbReference type="FunFam" id="1.20.120.350:FF:000004">
    <property type="entry name" value="Sodium channel protein"/>
    <property type="match status" value="1"/>
</dbReference>
<dbReference type="GO" id="GO:0100001">
    <property type="term" value="P:regulation of skeletal muscle contraction by action potential"/>
    <property type="evidence" value="ECO:0007669"/>
    <property type="project" value="Ensembl"/>
</dbReference>
<feature type="transmembrane region" description="Helical" evidence="17">
    <location>
        <begin position="554"/>
        <end position="574"/>
    </location>
</feature>
<dbReference type="FunFam" id="1.10.238.10:FF:000002">
    <property type="entry name" value="Sodium channel protein"/>
    <property type="match status" value="1"/>
</dbReference>
<keyword evidence="6" id="KW-0677">Repeat</keyword>
<feature type="region of interest" description="Disordered" evidence="18">
    <location>
        <begin position="253"/>
        <end position="288"/>
    </location>
</feature>
<dbReference type="InterPro" id="IPR043203">
    <property type="entry name" value="VGCC_Ca_Na"/>
</dbReference>
<evidence type="ECO:0000259" key="21">
    <source>
        <dbReference type="Pfam" id="PF24609"/>
    </source>
</evidence>
<evidence type="ECO:0000259" key="20">
    <source>
        <dbReference type="Pfam" id="PF06512"/>
    </source>
</evidence>
<protein>
    <recommendedName>
        <fullName evidence="17">Sodium channel protein</fullName>
    </recommendedName>
</protein>
<dbReference type="CTD" id="6329"/>
<evidence type="ECO:0000256" key="5">
    <source>
        <dbReference type="ARBA" id="ARBA00022692"/>
    </source>
</evidence>
<dbReference type="InterPro" id="IPR001696">
    <property type="entry name" value="Na_channel_asu"/>
</dbReference>
<dbReference type="Gene3D" id="1.10.238.10">
    <property type="entry name" value="EF-hand"/>
    <property type="match status" value="1"/>
</dbReference>
<dbReference type="Pfam" id="PF06512">
    <property type="entry name" value="Na_trans_assoc"/>
    <property type="match status" value="1"/>
</dbReference>
<evidence type="ECO:0000256" key="12">
    <source>
        <dbReference type="ARBA" id="ARBA00023157"/>
    </source>
</evidence>
<dbReference type="GeneID" id="103250789"/>
<dbReference type="InterPro" id="IPR005821">
    <property type="entry name" value="Ion_trans_dom"/>
</dbReference>
<feature type="domain" description="Sodium ion transport-associated" evidence="20">
    <location>
        <begin position="207"/>
        <end position="417"/>
    </location>
</feature>
<evidence type="ECO:0000256" key="9">
    <source>
        <dbReference type="ARBA" id="ARBA00023053"/>
    </source>
</evidence>
<dbReference type="KEGG" id="csyr:103250789"/>
<dbReference type="FunFam" id="1.10.287.70:FF:000049">
    <property type="entry name" value="Voltage-dependent sodium channel 2"/>
    <property type="match status" value="1"/>
</dbReference>
<dbReference type="InterPro" id="IPR058542">
    <property type="entry name" value="IQ_SCN5A_C"/>
</dbReference>
<dbReference type="GO" id="GO:0086043">
    <property type="term" value="P:bundle of His cell action potential"/>
    <property type="evidence" value="ECO:0007669"/>
    <property type="project" value="UniProtKB-ARBA"/>
</dbReference>
<dbReference type="GO" id="GO:0060371">
    <property type="term" value="P:regulation of atrial cardiac muscle cell membrane depolarization"/>
    <property type="evidence" value="ECO:0007669"/>
    <property type="project" value="UniProtKB-ARBA"/>
</dbReference>
<keyword evidence="14 17" id="KW-0739">Sodium transport</keyword>
<organism evidence="22 23">
    <name type="scientific">Carlito syrichta</name>
    <name type="common">Philippine tarsier</name>
    <name type="synonym">Tarsius syrichta</name>
    <dbReference type="NCBI Taxonomy" id="1868482"/>
    <lineage>
        <taxon>Eukaryota</taxon>
        <taxon>Metazoa</taxon>
        <taxon>Chordata</taxon>
        <taxon>Craniata</taxon>
        <taxon>Vertebrata</taxon>
        <taxon>Euteleostomi</taxon>
        <taxon>Mammalia</taxon>
        <taxon>Eutheria</taxon>
        <taxon>Euarchontoglires</taxon>
        <taxon>Primates</taxon>
        <taxon>Haplorrhini</taxon>
        <taxon>Tarsiiformes</taxon>
        <taxon>Tarsiidae</taxon>
        <taxon>Carlito</taxon>
    </lineage>
</organism>
<keyword evidence="2 17" id="KW-0813">Transport</keyword>
<feature type="domain" description="SCN5A-like C-terminal IQ motif" evidence="21">
    <location>
        <begin position="1078"/>
        <end position="1109"/>
    </location>
</feature>
<keyword evidence="3 17" id="KW-0894">Sodium channel</keyword>
<dbReference type="PRINTS" id="PR00170">
    <property type="entry name" value="NACHANNEL"/>
</dbReference>
<feature type="region of interest" description="Disordered" evidence="18">
    <location>
        <begin position="1141"/>
        <end position="1186"/>
    </location>
</feature>
<keyword evidence="4" id="KW-1003">Cell membrane</keyword>
<dbReference type="Proteomes" id="UP000189704">
    <property type="component" value="Unplaced"/>
</dbReference>
<feature type="compositionally biased region" description="Low complexity" evidence="18">
    <location>
        <begin position="254"/>
        <end position="265"/>
    </location>
</feature>
<evidence type="ECO:0000256" key="2">
    <source>
        <dbReference type="ARBA" id="ARBA00022448"/>
    </source>
</evidence>
<keyword evidence="7 17" id="KW-0851">Voltage-gated channel</keyword>
<proteinExistence type="inferred from homology"/>